<reference evidence="1 2" key="1">
    <citation type="journal article" date="2020" name="Nature">
        <title>Six reference-quality genomes reveal evolution of bat adaptations.</title>
        <authorList>
            <person name="Jebb D."/>
            <person name="Huang Z."/>
            <person name="Pippel M."/>
            <person name="Hughes G.M."/>
            <person name="Lavrichenko K."/>
            <person name="Devanna P."/>
            <person name="Winkler S."/>
            <person name="Jermiin L.S."/>
            <person name="Skirmuntt E.C."/>
            <person name="Katzourakis A."/>
            <person name="Burkitt-Gray L."/>
            <person name="Ray D.A."/>
            <person name="Sullivan K.A.M."/>
            <person name="Roscito J.G."/>
            <person name="Kirilenko B.M."/>
            <person name="Davalos L.M."/>
            <person name="Corthals A.P."/>
            <person name="Power M.L."/>
            <person name="Jones G."/>
            <person name="Ransome R.D."/>
            <person name="Dechmann D.K.N."/>
            <person name="Locatelli A.G."/>
            <person name="Puechmaille S.J."/>
            <person name="Fedrigo O."/>
            <person name="Jarvis E.D."/>
            <person name="Hiller M."/>
            <person name="Vernes S.C."/>
            <person name="Myers E.W."/>
            <person name="Teeling E.C."/>
        </authorList>
    </citation>
    <scope>NUCLEOTIDE SEQUENCE [LARGE SCALE GENOMIC DNA]</scope>
    <source>
        <strain evidence="1">MRouAeg1</strain>
        <tissue evidence="1">Muscle</tissue>
    </source>
</reference>
<organism evidence="1 2">
    <name type="scientific">Rousettus aegyptiacus</name>
    <name type="common">Egyptian fruit bat</name>
    <name type="synonym">Pteropus aegyptiacus</name>
    <dbReference type="NCBI Taxonomy" id="9407"/>
    <lineage>
        <taxon>Eukaryota</taxon>
        <taxon>Metazoa</taxon>
        <taxon>Chordata</taxon>
        <taxon>Craniata</taxon>
        <taxon>Vertebrata</taxon>
        <taxon>Euteleostomi</taxon>
        <taxon>Mammalia</taxon>
        <taxon>Eutheria</taxon>
        <taxon>Laurasiatheria</taxon>
        <taxon>Chiroptera</taxon>
        <taxon>Yinpterochiroptera</taxon>
        <taxon>Pteropodoidea</taxon>
        <taxon>Pteropodidae</taxon>
        <taxon>Rousettinae</taxon>
        <taxon>Rousettus</taxon>
    </lineage>
</organism>
<accession>A0A7J8KAJ9</accession>
<dbReference type="Proteomes" id="UP000593571">
    <property type="component" value="Unassembled WGS sequence"/>
</dbReference>
<proteinExistence type="predicted"/>
<comment type="caution">
    <text evidence="1">The sequence shown here is derived from an EMBL/GenBank/DDBJ whole genome shotgun (WGS) entry which is preliminary data.</text>
</comment>
<dbReference type="EMBL" id="JACASE010000001">
    <property type="protein sequence ID" value="KAF6505874.1"/>
    <property type="molecule type" value="Genomic_DNA"/>
</dbReference>
<name>A0A7J8KAJ9_ROUAE</name>
<keyword evidence="2" id="KW-1185">Reference proteome</keyword>
<evidence type="ECO:0000313" key="2">
    <source>
        <dbReference type="Proteomes" id="UP000593571"/>
    </source>
</evidence>
<gene>
    <name evidence="1" type="ORF">HJG63_007765</name>
</gene>
<dbReference type="AlphaFoldDB" id="A0A7J8KAJ9"/>
<protein>
    <submittedName>
        <fullName evidence="1">Uncharacterized protein</fullName>
    </submittedName>
</protein>
<sequence>MGWVDINRLWSQGDLGGAPGTSAIALLRRVAFISRCFGFPLLQNGIQQFLAVWEDECLMQWIQLNKQRPGLCSDGCISSKHRQCSSLIHTPLSSIRHSKAPSTCPKPWRVLTPIYTMFSPIYAYLW</sequence>
<evidence type="ECO:0000313" key="1">
    <source>
        <dbReference type="EMBL" id="KAF6505874.1"/>
    </source>
</evidence>